<feature type="transmembrane region" description="Helical" evidence="6">
    <location>
        <begin position="352"/>
        <end position="372"/>
    </location>
</feature>
<sequence length="423" mass="44099">MTSHTSSLWRNREYRLWFSGDLFLDLGTSIGTFAFPLITLAVTGSPTTAGTVALFQGLGQIMGTLPGGVLADRHDRRRLRLLSCFLGILAQIIFLALLLTGTATVGTLSALALGDRLRSSLLAEASNAMIKEVVPEADLPRAIAINQGRDAAVGLGGGPAGGALLAFGLAYPPLAQLLGQIISLATTWAMTGSYAPQGVKPSRFSARSALNDFLEGGAWLLQRRLLVVLACAICLLNFSISGTLMTLTLSYTQTGTSPVALGALMATVSASMMVGALCAGYLVQKLPTGRVLITGFLMFTISLGLLPWLPGIGWVGFTLALAVLVIPTLNAGLLGFLTLITPNDILGRVQSLIGFVAVGLASLAPALAGWGLGLAGPSATAIFFTITCFCATLVVMSSRDLIALPASDQWSDFARSRDLLDKA</sequence>
<feature type="transmembrane region" description="Helical" evidence="6">
    <location>
        <begin position="378"/>
        <end position="396"/>
    </location>
</feature>
<dbReference type="AlphaFoldDB" id="A0A9D2UD38"/>
<keyword evidence="2" id="KW-1003">Cell membrane</keyword>
<dbReference type="CDD" id="cd06173">
    <property type="entry name" value="MFS_MefA_like"/>
    <property type="match status" value="1"/>
</dbReference>
<evidence type="ECO:0000256" key="1">
    <source>
        <dbReference type="ARBA" id="ARBA00004651"/>
    </source>
</evidence>
<dbReference type="InterPro" id="IPR036259">
    <property type="entry name" value="MFS_trans_sf"/>
</dbReference>
<organism evidence="7 8">
    <name type="scientific">Candidatus Rothia avistercoris</name>
    <dbReference type="NCBI Taxonomy" id="2840479"/>
    <lineage>
        <taxon>Bacteria</taxon>
        <taxon>Bacillati</taxon>
        <taxon>Actinomycetota</taxon>
        <taxon>Actinomycetes</taxon>
        <taxon>Micrococcales</taxon>
        <taxon>Micrococcaceae</taxon>
        <taxon>Rothia</taxon>
    </lineage>
</organism>
<comment type="subcellular location">
    <subcellularLocation>
        <location evidence="1">Cell membrane</location>
        <topology evidence="1">Multi-pass membrane protein</topology>
    </subcellularLocation>
</comment>
<evidence type="ECO:0000313" key="7">
    <source>
        <dbReference type="EMBL" id="HJD50254.1"/>
    </source>
</evidence>
<dbReference type="Pfam" id="PF07690">
    <property type="entry name" value="MFS_1"/>
    <property type="match status" value="1"/>
</dbReference>
<gene>
    <name evidence="7" type="ORF">H9908_00050</name>
</gene>
<comment type="caution">
    <text evidence="7">The sequence shown here is derived from an EMBL/GenBank/DDBJ whole genome shotgun (WGS) entry which is preliminary data.</text>
</comment>
<dbReference type="EMBL" id="DWUS01000003">
    <property type="protein sequence ID" value="HJD50254.1"/>
    <property type="molecule type" value="Genomic_DNA"/>
</dbReference>
<accession>A0A9D2UD38</accession>
<dbReference type="GO" id="GO:0022857">
    <property type="term" value="F:transmembrane transporter activity"/>
    <property type="evidence" value="ECO:0007669"/>
    <property type="project" value="InterPro"/>
</dbReference>
<keyword evidence="4 6" id="KW-1133">Transmembrane helix</keyword>
<dbReference type="Gene3D" id="1.20.1250.20">
    <property type="entry name" value="MFS general substrate transporter like domains"/>
    <property type="match status" value="1"/>
</dbReference>
<name>A0A9D2UD38_9MICC</name>
<feature type="transmembrane region" description="Helical" evidence="6">
    <location>
        <begin position="82"/>
        <end position="112"/>
    </location>
</feature>
<dbReference type="GO" id="GO:0005886">
    <property type="term" value="C:plasma membrane"/>
    <property type="evidence" value="ECO:0007669"/>
    <property type="project" value="UniProtKB-SubCell"/>
</dbReference>
<dbReference type="PANTHER" id="PTHR23513:SF6">
    <property type="entry name" value="MAJOR FACILITATOR SUPERFAMILY ASSOCIATED DOMAIN-CONTAINING PROTEIN"/>
    <property type="match status" value="1"/>
</dbReference>
<reference evidence="7" key="2">
    <citation type="submission" date="2021-04" db="EMBL/GenBank/DDBJ databases">
        <authorList>
            <person name="Gilroy R."/>
        </authorList>
    </citation>
    <scope>NUCLEOTIDE SEQUENCE</scope>
    <source>
        <strain evidence="7">ChiHjej10B9-4811</strain>
    </source>
</reference>
<feature type="transmembrane region" description="Helical" evidence="6">
    <location>
        <begin position="315"/>
        <end position="340"/>
    </location>
</feature>
<dbReference type="Proteomes" id="UP000823908">
    <property type="component" value="Unassembled WGS sequence"/>
</dbReference>
<feature type="transmembrane region" description="Helical" evidence="6">
    <location>
        <begin position="174"/>
        <end position="195"/>
    </location>
</feature>
<evidence type="ECO:0000313" key="8">
    <source>
        <dbReference type="Proteomes" id="UP000823908"/>
    </source>
</evidence>
<evidence type="ECO:0000256" key="4">
    <source>
        <dbReference type="ARBA" id="ARBA00022989"/>
    </source>
</evidence>
<evidence type="ECO:0000256" key="3">
    <source>
        <dbReference type="ARBA" id="ARBA00022692"/>
    </source>
</evidence>
<evidence type="ECO:0000256" key="5">
    <source>
        <dbReference type="ARBA" id="ARBA00023136"/>
    </source>
</evidence>
<dbReference type="SUPFAM" id="SSF103473">
    <property type="entry name" value="MFS general substrate transporter"/>
    <property type="match status" value="1"/>
</dbReference>
<evidence type="ECO:0000256" key="2">
    <source>
        <dbReference type="ARBA" id="ARBA00022475"/>
    </source>
</evidence>
<feature type="transmembrane region" description="Helical" evidence="6">
    <location>
        <begin position="48"/>
        <end position="70"/>
    </location>
</feature>
<dbReference type="InterPro" id="IPR011701">
    <property type="entry name" value="MFS"/>
</dbReference>
<dbReference type="PANTHER" id="PTHR23513">
    <property type="entry name" value="INTEGRAL MEMBRANE EFFLUX PROTEIN-RELATED"/>
    <property type="match status" value="1"/>
</dbReference>
<protein>
    <submittedName>
        <fullName evidence="7">MFS transporter</fullName>
    </submittedName>
</protein>
<feature type="transmembrane region" description="Helical" evidence="6">
    <location>
        <begin position="21"/>
        <end position="42"/>
    </location>
</feature>
<evidence type="ECO:0000256" key="6">
    <source>
        <dbReference type="SAM" id="Phobius"/>
    </source>
</evidence>
<feature type="transmembrane region" description="Helical" evidence="6">
    <location>
        <begin position="290"/>
        <end position="309"/>
    </location>
</feature>
<feature type="transmembrane region" description="Helical" evidence="6">
    <location>
        <begin position="225"/>
        <end position="247"/>
    </location>
</feature>
<keyword evidence="3 6" id="KW-0812">Transmembrane</keyword>
<reference evidence="7" key="1">
    <citation type="journal article" date="2021" name="PeerJ">
        <title>Extensive microbial diversity within the chicken gut microbiome revealed by metagenomics and culture.</title>
        <authorList>
            <person name="Gilroy R."/>
            <person name="Ravi A."/>
            <person name="Getino M."/>
            <person name="Pursley I."/>
            <person name="Horton D.L."/>
            <person name="Alikhan N.F."/>
            <person name="Baker D."/>
            <person name="Gharbi K."/>
            <person name="Hall N."/>
            <person name="Watson M."/>
            <person name="Adriaenssens E.M."/>
            <person name="Foster-Nyarko E."/>
            <person name="Jarju S."/>
            <person name="Secka A."/>
            <person name="Antonio M."/>
            <person name="Oren A."/>
            <person name="Chaudhuri R.R."/>
            <person name="La Ragione R."/>
            <person name="Hildebrand F."/>
            <person name="Pallen M.J."/>
        </authorList>
    </citation>
    <scope>NUCLEOTIDE SEQUENCE</scope>
    <source>
        <strain evidence="7">ChiHjej10B9-4811</strain>
    </source>
</reference>
<proteinExistence type="predicted"/>
<feature type="transmembrane region" description="Helical" evidence="6">
    <location>
        <begin position="259"/>
        <end position="283"/>
    </location>
</feature>
<keyword evidence="5 6" id="KW-0472">Membrane</keyword>